<comment type="caution">
    <text evidence="2">The sequence shown here is derived from an EMBL/GenBank/DDBJ whole genome shotgun (WGS) entry which is preliminary data.</text>
</comment>
<evidence type="ECO:0000313" key="3">
    <source>
        <dbReference type="Proteomes" id="UP000005723"/>
    </source>
</evidence>
<evidence type="ECO:0000313" key="2">
    <source>
        <dbReference type="EMBL" id="EFE98195.1"/>
    </source>
</evidence>
<dbReference type="PROSITE" id="PS51257">
    <property type="entry name" value="PROKAR_LIPOPROTEIN"/>
    <property type="match status" value="1"/>
</dbReference>
<dbReference type="Proteomes" id="UP000005723">
    <property type="component" value="Unassembled WGS sequence"/>
</dbReference>
<proteinExistence type="predicted"/>
<dbReference type="EMBL" id="ADBY01000012">
    <property type="protein sequence ID" value="EFE98195.1"/>
    <property type="molecule type" value="Genomic_DNA"/>
</dbReference>
<sequence length="101" mass="11118">MRAGKPIAGDTPMLKRLKHRLLIMLSTLLFVGCLHSARLDEARMSSALQPALSALSSNMQDIREALSRCARDDEEESSLYDGALATEARISGSDDEAERQR</sequence>
<organism evidence="2 3">
    <name type="scientific">Serratia odorifera DSM 4582</name>
    <dbReference type="NCBI Taxonomy" id="667129"/>
    <lineage>
        <taxon>Bacteria</taxon>
        <taxon>Pseudomonadati</taxon>
        <taxon>Pseudomonadota</taxon>
        <taxon>Gammaproteobacteria</taxon>
        <taxon>Enterobacterales</taxon>
        <taxon>Yersiniaceae</taxon>
        <taxon>Serratia</taxon>
    </lineage>
</organism>
<dbReference type="HOGENOM" id="CLU_2289731_0_0_6"/>
<accession>D4DWE0</accession>
<protein>
    <submittedName>
        <fullName evidence="2">Uncharacterized protein</fullName>
    </submittedName>
</protein>
<reference evidence="2 3" key="1">
    <citation type="submission" date="2010-01" db="EMBL/GenBank/DDBJ databases">
        <authorList>
            <person name="Muzny D."/>
            <person name="Qin X."/>
            <person name="Deng J."/>
            <person name="Jiang H."/>
            <person name="Liu Y."/>
            <person name="Qu J."/>
            <person name="Song X.-Z."/>
            <person name="Zhang L."/>
            <person name="Thornton R."/>
            <person name="Coyle M."/>
            <person name="Francisco L."/>
            <person name="Jackson L."/>
            <person name="Javaid M."/>
            <person name="Korchina V."/>
            <person name="Kovar C."/>
            <person name="Mata R."/>
            <person name="Mathew T."/>
            <person name="Ngo R."/>
            <person name="Nguyen L."/>
            <person name="Nguyen N."/>
            <person name="Okwuonu G."/>
            <person name="Ongeri F."/>
            <person name="Pham C."/>
            <person name="Simmons D."/>
            <person name="Wilczek-Boney K."/>
            <person name="Hale W."/>
            <person name="Jakkamsetti A."/>
            <person name="Pham P."/>
            <person name="Ruth R."/>
            <person name="San Lucas F."/>
            <person name="Warren J."/>
            <person name="Zhang J."/>
            <person name="Zhao Z."/>
            <person name="Zhou C."/>
            <person name="Zhu D."/>
            <person name="Lee S."/>
            <person name="Bess C."/>
            <person name="Blankenburg K."/>
            <person name="Forbes L."/>
            <person name="Fu Q."/>
            <person name="Gubbala S."/>
            <person name="Hirani K."/>
            <person name="Jayaseelan J.C."/>
            <person name="Lara F."/>
            <person name="Munidasa M."/>
            <person name="Palculict T."/>
            <person name="Patil S."/>
            <person name="Pu L.-L."/>
            <person name="Saada N."/>
            <person name="Tang L."/>
            <person name="Weissenberger G."/>
            <person name="Zhu Y."/>
            <person name="Hemphill L."/>
            <person name="Shang Y."/>
            <person name="Youmans B."/>
            <person name="Ayvaz T."/>
            <person name="Ross M."/>
            <person name="Santibanez J."/>
            <person name="Aqrawi P."/>
            <person name="Gross S."/>
            <person name="Joshi V."/>
            <person name="Fowler G."/>
            <person name="Nazareth L."/>
            <person name="Reid J."/>
            <person name="Worley K."/>
            <person name="Petrosino J."/>
            <person name="Highlander S."/>
            <person name="Gibbs R."/>
        </authorList>
    </citation>
    <scope>NUCLEOTIDE SEQUENCE [LARGE SCALE GENOMIC DNA]</scope>
    <source>
        <strain evidence="2 3">DSM 4582</strain>
    </source>
</reference>
<name>D4DWE0_SEROD</name>
<evidence type="ECO:0000256" key="1">
    <source>
        <dbReference type="SAM" id="MobiDB-lite"/>
    </source>
</evidence>
<keyword evidence="3" id="KW-1185">Reference proteome</keyword>
<dbReference type="AlphaFoldDB" id="D4DWE0"/>
<feature type="region of interest" description="Disordered" evidence="1">
    <location>
        <begin position="68"/>
        <end position="101"/>
    </location>
</feature>
<gene>
    <name evidence="2" type="ORF">HMPREF0758_0240</name>
</gene>